<evidence type="ECO:0000313" key="1">
    <source>
        <dbReference type="EMBL" id="TVZ75040.1"/>
    </source>
</evidence>
<organism evidence="1 2">
    <name type="scientific">Rhizobium mongolense USDA 1844</name>
    <dbReference type="NCBI Taxonomy" id="1079460"/>
    <lineage>
        <taxon>Bacteria</taxon>
        <taxon>Pseudomonadati</taxon>
        <taxon>Pseudomonadota</taxon>
        <taxon>Alphaproteobacteria</taxon>
        <taxon>Hyphomicrobiales</taxon>
        <taxon>Rhizobiaceae</taxon>
        <taxon>Rhizobium/Agrobacterium group</taxon>
        <taxon>Rhizobium</taxon>
    </lineage>
</organism>
<proteinExistence type="predicted"/>
<dbReference type="EMBL" id="VISO01000001">
    <property type="protein sequence ID" value="TVZ75040.1"/>
    <property type="molecule type" value="Genomic_DNA"/>
</dbReference>
<sequence>MSRDHHATHTIIQCVRQLSEGVASRIDKATRDRVADPAWALTSGPWRLRGLHEGEVIHGDVHLREANGVIEGFHRFGKINRRVFGAGAAGMVAIILCDVPQFSHKHNLVVGHAILGRIVDDRGFEPDMSYSPFGWQGERLVV</sequence>
<protein>
    <submittedName>
        <fullName evidence="1">Uncharacterized protein</fullName>
    </submittedName>
</protein>
<name>A0A559TKA5_9HYPH</name>
<dbReference type="RefSeq" id="WP_022719071.1">
    <property type="nucleotide sequence ID" value="NZ_ATTQ01000040.1"/>
</dbReference>
<reference evidence="1 2" key="1">
    <citation type="submission" date="2019-06" db="EMBL/GenBank/DDBJ databases">
        <title>Pac Bio to generate improved reference genome sequences for organisms with transposon mutant libraries (support for FEBA project).</title>
        <authorList>
            <person name="Blow M."/>
        </authorList>
    </citation>
    <scope>NUCLEOTIDE SEQUENCE [LARGE SCALE GENOMIC DNA]</scope>
    <source>
        <strain evidence="1 2">USDA 1844</strain>
    </source>
</reference>
<comment type="caution">
    <text evidence="1">The sequence shown here is derived from an EMBL/GenBank/DDBJ whole genome shotgun (WGS) entry which is preliminary data.</text>
</comment>
<gene>
    <name evidence="1" type="ORF">BCL32_0413</name>
</gene>
<evidence type="ECO:0000313" key="2">
    <source>
        <dbReference type="Proteomes" id="UP000319824"/>
    </source>
</evidence>
<accession>A0A559TKA5</accession>
<dbReference type="AlphaFoldDB" id="A0A559TKA5"/>
<dbReference type="Proteomes" id="UP000319824">
    <property type="component" value="Unassembled WGS sequence"/>
</dbReference>